<reference evidence="1" key="1">
    <citation type="submission" date="2019-11" db="UniProtKB">
        <authorList>
            <consortium name="WormBaseParasite"/>
        </authorList>
    </citation>
    <scope>IDENTIFICATION</scope>
</reference>
<accession>A0A5K3FZJ6</accession>
<dbReference type="AlphaFoldDB" id="A0A5K3FZJ6"/>
<dbReference type="WBParaSite" id="MCU_013415-RA">
    <property type="protein sequence ID" value="MCU_013415-RA"/>
    <property type="gene ID" value="MCU_013415"/>
</dbReference>
<name>A0A5K3FZJ6_MESCO</name>
<sequence length="95" mass="11262">MPNVHKYVEHLSDLRRRVAYTGRELLELSRKWQSFSSKPPSNCDVVVTFVRHTTDEQIDWISGRLRARIPELLFTRTFHSSTQRHALYLTCAFKE</sequence>
<evidence type="ECO:0000313" key="1">
    <source>
        <dbReference type="WBParaSite" id="MCU_013415-RA"/>
    </source>
</evidence>
<protein>
    <submittedName>
        <fullName evidence="1">MTS domain-containing protein</fullName>
    </submittedName>
</protein>
<proteinExistence type="predicted"/>
<organism evidence="1">
    <name type="scientific">Mesocestoides corti</name>
    <name type="common">Flatworm</name>
    <dbReference type="NCBI Taxonomy" id="53468"/>
    <lineage>
        <taxon>Eukaryota</taxon>
        <taxon>Metazoa</taxon>
        <taxon>Spiralia</taxon>
        <taxon>Lophotrochozoa</taxon>
        <taxon>Platyhelminthes</taxon>
        <taxon>Cestoda</taxon>
        <taxon>Eucestoda</taxon>
        <taxon>Cyclophyllidea</taxon>
        <taxon>Mesocestoididae</taxon>
        <taxon>Mesocestoides</taxon>
    </lineage>
</organism>